<dbReference type="InterPro" id="IPR029052">
    <property type="entry name" value="Metallo-depent_PP-like"/>
</dbReference>
<dbReference type="EMBL" id="BART01033983">
    <property type="protein sequence ID" value="GAH13208.1"/>
    <property type="molecule type" value="Genomic_DNA"/>
</dbReference>
<sequence>DSFSEKKAHRGGKIEIKKDTFIYGVSYFGSFTQHIFTALKNAIPKDDSKFNILMMHFGLEGQDPGSNKPGVKRETRTLKELHDSVNYLALGHYHKQYVFPSKDPWVFNPGSLELNDLRELSYPRGAFLATISGKEYYRKDIKSLTCDNGATDPTLVPNRRFLSISPIDISMTNSFEESIKSVLTSLKKWGVPLQNSKDKVEKSDLSCPIIFFPLVGEVGYS</sequence>
<name>X1EX62_9ZZZZ</name>
<evidence type="ECO:0000313" key="1">
    <source>
        <dbReference type="EMBL" id="GAH13208.1"/>
    </source>
</evidence>
<dbReference type="Gene3D" id="3.60.21.10">
    <property type="match status" value="1"/>
</dbReference>
<protein>
    <recommendedName>
        <fullName evidence="2">Calcineurin-like phosphoesterase domain-containing protein</fullName>
    </recommendedName>
</protein>
<comment type="caution">
    <text evidence="1">The sequence shown here is derived from an EMBL/GenBank/DDBJ whole genome shotgun (WGS) entry which is preliminary data.</text>
</comment>
<gene>
    <name evidence="1" type="ORF">S01H4_58218</name>
</gene>
<organism evidence="1">
    <name type="scientific">marine sediment metagenome</name>
    <dbReference type="NCBI Taxonomy" id="412755"/>
    <lineage>
        <taxon>unclassified sequences</taxon>
        <taxon>metagenomes</taxon>
        <taxon>ecological metagenomes</taxon>
    </lineage>
</organism>
<dbReference type="PANTHER" id="PTHR30337:SF0">
    <property type="entry name" value="NUCLEASE SBCCD SUBUNIT D"/>
    <property type="match status" value="1"/>
</dbReference>
<evidence type="ECO:0008006" key="2">
    <source>
        <dbReference type="Google" id="ProtNLM"/>
    </source>
</evidence>
<proteinExistence type="predicted"/>
<dbReference type="PANTHER" id="PTHR30337">
    <property type="entry name" value="COMPONENT OF ATP-DEPENDENT DSDNA EXONUCLEASE"/>
    <property type="match status" value="1"/>
</dbReference>
<reference evidence="1" key="1">
    <citation type="journal article" date="2014" name="Front. Microbiol.">
        <title>High frequency of phylogenetically diverse reductive dehalogenase-homologous genes in deep subseafloor sedimentary metagenomes.</title>
        <authorList>
            <person name="Kawai M."/>
            <person name="Futagami T."/>
            <person name="Toyoda A."/>
            <person name="Takaki Y."/>
            <person name="Nishi S."/>
            <person name="Hori S."/>
            <person name="Arai W."/>
            <person name="Tsubouchi T."/>
            <person name="Morono Y."/>
            <person name="Uchiyama I."/>
            <person name="Ito T."/>
            <person name="Fujiyama A."/>
            <person name="Inagaki F."/>
            <person name="Takami H."/>
        </authorList>
    </citation>
    <scope>NUCLEOTIDE SEQUENCE</scope>
    <source>
        <strain evidence="1">Expedition CK06-06</strain>
    </source>
</reference>
<dbReference type="SUPFAM" id="SSF56300">
    <property type="entry name" value="Metallo-dependent phosphatases"/>
    <property type="match status" value="1"/>
</dbReference>
<feature type="non-terminal residue" evidence="1">
    <location>
        <position position="221"/>
    </location>
</feature>
<feature type="non-terminal residue" evidence="1">
    <location>
        <position position="1"/>
    </location>
</feature>
<accession>X1EX62</accession>
<dbReference type="AlphaFoldDB" id="X1EX62"/>
<dbReference type="InterPro" id="IPR050535">
    <property type="entry name" value="DNA_Repair-Maintenance_Comp"/>
</dbReference>